<sequence length="312" mass="35291">MDKGTAPTENSNQSGAGPGPVEVNVAPTSSASEEKAQDLLEHFKLGFAGLPFDKLIQVSMDGQNVNWSFLNKLEQDLVIELSEENVDLPDHVELGSCGLHVGHGAFRSGHDIVNWKVQQALTCSYWLFKESTLRKAEFKEITKSTCLPQKFCFTRWVENVEPAKTLLTISPHLEIKLKEAKQSRKESLHSCKTLVEFLNDPFYKAKLQFFISVGQEIAPFLRKFQSPNLIAPLLSEELLQILTQIFQCFLKPQYFEQFVELPYKVVTADLENEGYFLACEKMKIGSGAASRKISRQNVFENHRTIPSSTFNR</sequence>
<organism evidence="2 3">
    <name type="scientific">Daphnia pulex</name>
    <name type="common">Water flea</name>
    <dbReference type="NCBI Taxonomy" id="6669"/>
    <lineage>
        <taxon>Eukaryota</taxon>
        <taxon>Metazoa</taxon>
        <taxon>Ecdysozoa</taxon>
        <taxon>Arthropoda</taxon>
        <taxon>Crustacea</taxon>
        <taxon>Branchiopoda</taxon>
        <taxon>Diplostraca</taxon>
        <taxon>Cladocera</taxon>
        <taxon>Anomopoda</taxon>
        <taxon>Daphniidae</taxon>
        <taxon>Daphnia</taxon>
    </lineage>
</organism>
<evidence type="ECO:0000313" key="3">
    <source>
        <dbReference type="Proteomes" id="UP000000305"/>
    </source>
</evidence>
<dbReference type="HOGENOM" id="CLU_892154_0_0_1"/>
<dbReference type="OrthoDB" id="7697627at2759"/>
<protein>
    <submittedName>
        <fullName evidence="2">Uncharacterized protein</fullName>
    </submittedName>
</protein>
<dbReference type="eggNOG" id="ENOG502SV51">
    <property type="taxonomic scope" value="Eukaryota"/>
</dbReference>
<dbReference type="InParanoid" id="E9H4D7"/>
<dbReference type="Proteomes" id="UP000000305">
    <property type="component" value="Unassembled WGS sequence"/>
</dbReference>
<keyword evidence="3" id="KW-1185">Reference proteome</keyword>
<dbReference type="OMA" id="WVENVEP"/>
<proteinExistence type="predicted"/>
<evidence type="ECO:0000313" key="2">
    <source>
        <dbReference type="EMBL" id="EFX73363.1"/>
    </source>
</evidence>
<dbReference type="EMBL" id="GL732591">
    <property type="protein sequence ID" value="EFX73363.1"/>
    <property type="molecule type" value="Genomic_DNA"/>
</dbReference>
<reference evidence="2 3" key="1">
    <citation type="journal article" date="2011" name="Science">
        <title>The ecoresponsive genome of Daphnia pulex.</title>
        <authorList>
            <person name="Colbourne J.K."/>
            <person name="Pfrender M.E."/>
            <person name="Gilbert D."/>
            <person name="Thomas W.K."/>
            <person name="Tucker A."/>
            <person name="Oakley T.H."/>
            <person name="Tokishita S."/>
            <person name="Aerts A."/>
            <person name="Arnold G.J."/>
            <person name="Basu M.K."/>
            <person name="Bauer D.J."/>
            <person name="Caceres C.E."/>
            <person name="Carmel L."/>
            <person name="Casola C."/>
            <person name="Choi J.H."/>
            <person name="Detter J.C."/>
            <person name="Dong Q."/>
            <person name="Dusheyko S."/>
            <person name="Eads B.D."/>
            <person name="Frohlich T."/>
            <person name="Geiler-Samerotte K.A."/>
            <person name="Gerlach D."/>
            <person name="Hatcher P."/>
            <person name="Jogdeo S."/>
            <person name="Krijgsveld J."/>
            <person name="Kriventseva E.V."/>
            <person name="Kultz D."/>
            <person name="Laforsch C."/>
            <person name="Lindquist E."/>
            <person name="Lopez J."/>
            <person name="Manak J.R."/>
            <person name="Muller J."/>
            <person name="Pangilinan J."/>
            <person name="Patwardhan R.P."/>
            <person name="Pitluck S."/>
            <person name="Pritham E.J."/>
            <person name="Rechtsteiner A."/>
            <person name="Rho M."/>
            <person name="Rogozin I.B."/>
            <person name="Sakarya O."/>
            <person name="Salamov A."/>
            <person name="Schaack S."/>
            <person name="Shapiro H."/>
            <person name="Shiga Y."/>
            <person name="Skalitzky C."/>
            <person name="Smith Z."/>
            <person name="Souvorov A."/>
            <person name="Sung W."/>
            <person name="Tang Z."/>
            <person name="Tsuchiya D."/>
            <person name="Tu H."/>
            <person name="Vos H."/>
            <person name="Wang M."/>
            <person name="Wolf Y.I."/>
            <person name="Yamagata H."/>
            <person name="Yamada T."/>
            <person name="Ye Y."/>
            <person name="Shaw J.R."/>
            <person name="Andrews J."/>
            <person name="Crease T.J."/>
            <person name="Tang H."/>
            <person name="Lucas S.M."/>
            <person name="Robertson H.M."/>
            <person name="Bork P."/>
            <person name="Koonin E.V."/>
            <person name="Zdobnov E.M."/>
            <person name="Grigoriev I.V."/>
            <person name="Lynch M."/>
            <person name="Boore J.L."/>
        </authorList>
    </citation>
    <scope>NUCLEOTIDE SEQUENCE [LARGE SCALE GENOMIC DNA]</scope>
</reference>
<dbReference type="PhylomeDB" id="E9H4D7"/>
<feature type="region of interest" description="Disordered" evidence="1">
    <location>
        <begin position="1"/>
        <end position="30"/>
    </location>
</feature>
<dbReference type="KEGG" id="dpx:DAPPUDRAFT_253237"/>
<gene>
    <name evidence="2" type="ORF">DAPPUDRAFT_253237</name>
</gene>
<dbReference type="AlphaFoldDB" id="E9H4D7"/>
<name>E9H4D7_DAPPU</name>
<accession>E9H4D7</accession>
<evidence type="ECO:0000256" key="1">
    <source>
        <dbReference type="SAM" id="MobiDB-lite"/>
    </source>
</evidence>